<evidence type="ECO:0000313" key="2">
    <source>
        <dbReference type="Proteomes" id="UP000245910"/>
    </source>
</evidence>
<dbReference type="EMBL" id="LN649230">
    <property type="protein sequence ID" value="CEI60294.1"/>
    <property type="molecule type" value="Genomic_DNA"/>
</dbReference>
<evidence type="ECO:0000313" key="1">
    <source>
        <dbReference type="EMBL" id="CEI60294.1"/>
    </source>
</evidence>
<proteinExistence type="predicted"/>
<reference evidence="2" key="1">
    <citation type="submission" date="2014-10" db="EMBL/GenBank/DDBJ databases">
        <authorList>
            <person name="King R."/>
        </authorList>
    </citation>
    <scope>NUCLEOTIDE SEQUENCE [LARGE SCALE GENOMIC DNA]</scope>
    <source>
        <strain evidence="2">A3/5</strain>
    </source>
</reference>
<accession>A0A2L2SSW4</accession>
<sequence length="263" mass="29718">MMTQGQLWLGGLAQDLCNTLEDFKSALRLHNRASYELQSHSVTMSPSNDLNIVTMTLAEVKTLLDESFRLITDAQLQMKELKNSFHAIATLLATSVKKLQDKLEETASTSTPSDQTFEMDSSSLLDIEQSLLYKDTIALKALFEIFEDLPWRLDYAYVFYISPAIRAVNQLAQYTNDPEQNETTLQIWWNQAQLYEPGALGMAVNIRSYQSMTRQLATGTIAARYRMTKPEGKEAMYFQTSTILACLLAKLLCCPESNIPLNT</sequence>
<organism evidence="1 2">
    <name type="scientific">Fusarium venenatum</name>
    <dbReference type="NCBI Taxonomy" id="56646"/>
    <lineage>
        <taxon>Eukaryota</taxon>
        <taxon>Fungi</taxon>
        <taxon>Dikarya</taxon>
        <taxon>Ascomycota</taxon>
        <taxon>Pezizomycotina</taxon>
        <taxon>Sordariomycetes</taxon>
        <taxon>Hypocreomycetidae</taxon>
        <taxon>Hypocreales</taxon>
        <taxon>Nectriaceae</taxon>
        <taxon>Fusarium</taxon>
    </lineage>
</organism>
<keyword evidence="2" id="KW-1185">Reference proteome</keyword>
<protein>
    <submittedName>
        <fullName evidence="1">Uncharacterized protein</fullName>
    </submittedName>
</protein>
<dbReference type="Proteomes" id="UP000245910">
    <property type="component" value="Chromosome II"/>
</dbReference>
<name>A0A2L2SSW4_9HYPO</name>
<dbReference type="AlphaFoldDB" id="A0A2L2SSW4"/>